<evidence type="ECO:0000313" key="9">
    <source>
        <dbReference type="EMBL" id="MCY6370160.1"/>
    </source>
</evidence>
<dbReference type="PANTHER" id="PTHR34975:SF2">
    <property type="entry name" value="SPORE GERMINATION PROTEIN A2"/>
    <property type="match status" value="1"/>
</dbReference>
<comment type="subcellular location">
    <subcellularLocation>
        <location evidence="1">Membrane</location>
        <topology evidence="1">Multi-pass membrane protein</topology>
    </subcellularLocation>
</comment>
<dbReference type="Gene3D" id="1.20.1740.10">
    <property type="entry name" value="Amino acid/polyamine transporter I"/>
    <property type="match status" value="1"/>
</dbReference>
<feature type="transmembrane region" description="Helical" evidence="8">
    <location>
        <begin position="40"/>
        <end position="59"/>
    </location>
</feature>
<evidence type="ECO:0000256" key="2">
    <source>
        <dbReference type="ARBA" id="ARBA00007998"/>
    </source>
</evidence>
<evidence type="ECO:0000256" key="8">
    <source>
        <dbReference type="SAM" id="Phobius"/>
    </source>
</evidence>
<feature type="transmembrane region" description="Helical" evidence="8">
    <location>
        <begin position="301"/>
        <end position="318"/>
    </location>
</feature>
<evidence type="ECO:0000256" key="5">
    <source>
        <dbReference type="ARBA" id="ARBA00022692"/>
    </source>
</evidence>
<dbReference type="Proteomes" id="UP001079657">
    <property type="component" value="Unassembled WGS sequence"/>
</dbReference>
<feature type="transmembrane region" description="Helical" evidence="8">
    <location>
        <begin position="79"/>
        <end position="103"/>
    </location>
</feature>
<comment type="caution">
    <text evidence="9">The sequence shown here is derived from an EMBL/GenBank/DDBJ whole genome shotgun (WGS) entry which is preliminary data.</text>
</comment>
<evidence type="ECO:0000313" key="10">
    <source>
        <dbReference type="Proteomes" id="UP001079657"/>
    </source>
</evidence>
<feature type="transmembrane region" description="Helical" evidence="8">
    <location>
        <begin position="145"/>
        <end position="167"/>
    </location>
</feature>
<organism evidence="9 10">
    <name type="scientific">Clostridium ganghwense</name>
    <dbReference type="NCBI Taxonomy" id="312089"/>
    <lineage>
        <taxon>Bacteria</taxon>
        <taxon>Bacillati</taxon>
        <taxon>Bacillota</taxon>
        <taxon>Clostridia</taxon>
        <taxon>Eubacteriales</taxon>
        <taxon>Clostridiaceae</taxon>
        <taxon>Clostridium</taxon>
    </lineage>
</organism>
<keyword evidence="10" id="KW-1185">Reference proteome</keyword>
<comment type="similarity">
    <text evidence="2">Belongs to the amino acid-polyamine-organocation (APC) superfamily. Spore germination protein (SGP) (TC 2.A.3.9) family.</text>
</comment>
<evidence type="ECO:0000256" key="3">
    <source>
        <dbReference type="ARBA" id="ARBA00022448"/>
    </source>
</evidence>
<dbReference type="PANTHER" id="PTHR34975">
    <property type="entry name" value="SPORE GERMINATION PROTEIN A2"/>
    <property type="match status" value="1"/>
</dbReference>
<feature type="transmembrane region" description="Helical" evidence="8">
    <location>
        <begin position="215"/>
        <end position="237"/>
    </location>
</feature>
<keyword evidence="6 8" id="KW-1133">Transmembrane helix</keyword>
<proteinExistence type="inferred from homology"/>
<keyword evidence="3" id="KW-0813">Transport</keyword>
<feature type="transmembrane region" description="Helical" evidence="8">
    <location>
        <begin position="187"/>
        <end position="203"/>
    </location>
</feature>
<keyword evidence="4" id="KW-0309">Germination</keyword>
<feature type="transmembrane region" description="Helical" evidence="8">
    <location>
        <begin position="257"/>
        <end position="280"/>
    </location>
</feature>
<dbReference type="EMBL" id="JAPQES010000001">
    <property type="protein sequence ID" value="MCY6370160.1"/>
    <property type="molecule type" value="Genomic_DNA"/>
</dbReference>
<feature type="transmembrane region" description="Helical" evidence="8">
    <location>
        <begin position="330"/>
        <end position="350"/>
    </location>
</feature>
<feature type="transmembrane region" description="Helical" evidence="8">
    <location>
        <begin position="115"/>
        <end position="133"/>
    </location>
</feature>
<keyword evidence="5 8" id="KW-0812">Transmembrane</keyword>
<protein>
    <submittedName>
        <fullName evidence="9">Endospore germination permease</fullName>
    </submittedName>
</protein>
<dbReference type="InterPro" id="IPR004761">
    <property type="entry name" value="Spore_GerAB"/>
</dbReference>
<dbReference type="Pfam" id="PF03845">
    <property type="entry name" value="Spore_permease"/>
    <property type="match status" value="1"/>
</dbReference>
<name>A0ABT4CM76_9CLOT</name>
<keyword evidence="7 8" id="KW-0472">Membrane</keyword>
<evidence type="ECO:0000256" key="1">
    <source>
        <dbReference type="ARBA" id="ARBA00004141"/>
    </source>
</evidence>
<evidence type="ECO:0000256" key="4">
    <source>
        <dbReference type="ARBA" id="ARBA00022544"/>
    </source>
</evidence>
<dbReference type="NCBIfam" id="TIGR00912">
    <property type="entry name" value="2A0309"/>
    <property type="match status" value="1"/>
</dbReference>
<dbReference type="RefSeq" id="WP_268048777.1">
    <property type="nucleotide sequence ID" value="NZ_JAPQES010000001.1"/>
</dbReference>
<accession>A0ABT4CM76</accession>
<feature type="transmembrane region" description="Helical" evidence="8">
    <location>
        <begin position="12"/>
        <end position="28"/>
    </location>
</feature>
<reference evidence="9" key="1">
    <citation type="submission" date="2022-12" db="EMBL/GenBank/DDBJ databases">
        <authorList>
            <person name="Wang J."/>
        </authorList>
    </citation>
    <scope>NUCLEOTIDE SEQUENCE</scope>
    <source>
        <strain evidence="9">HY-42-06</strain>
    </source>
</reference>
<sequence length="360" mass="41086">MNSKITQRQYTSIILSAFIGVGIISLASDVCKKAQQTGWISVFIGCLYPLIVLLIASYIDNKMDHDDFWNIIKKLYGKYLGYIILLMFIIDSFFFQADIIAGYSNILKSSISDMFPHIIIVSIVILLSITTTRKGLTIIGRLCEFCLYFIFIIIFTPIVYLDGGYITNLQPYFDSTEKIISAVPESLFAYQGSEIAFFIIASISNRKSTKKSGIWATLMTALLYTFTVFMSIYYLGWELTSQLKFPVLFLFKQMQPPIFSDFTALFMIIWSTVIIITLSIEQFFLCYSISKMFNLNYKKSCDIVLPFILILSLIAAIYDTFRIKVVDIVTPYLALLIFIWAVISFILTFLRVGGKTNAKI</sequence>
<evidence type="ECO:0000256" key="7">
    <source>
        <dbReference type="ARBA" id="ARBA00023136"/>
    </source>
</evidence>
<gene>
    <name evidence="9" type="ORF">OXH55_05895</name>
</gene>
<evidence type="ECO:0000256" key="6">
    <source>
        <dbReference type="ARBA" id="ARBA00022989"/>
    </source>
</evidence>